<dbReference type="Proteomes" id="UP000694564">
    <property type="component" value="Chromosome 10"/>
</dbReference>
<feature type="compositionally biased region" description="Polar residues" evidence="13">
    <location>
        <begin position="658"/>
        <end position="675"/>
    </location>
</feature>
<dbReference type="InterPro" id="IPR032714">
    <property type="entry name" value="DZIP1_N"/>
</dbReference>
<feature type="compositionally biased region" description="Acidic residues" evidence="13">
    <location>
        <begin position="647"/>
        <end position="657"/>
    </location>
</feature>
<keyword evidence="8 12" id="KW-0175">Coiled coil</keyword>
<dbReference type="Pfam" id="PF13815">
    <property type="entry name" value="Dzip-like_N"/>
    <property type="match status" value="1"/>
</dbReference>
<dbReference type="GO" id="GO:1905349">
    <property type="term" value="P:ciliary transition zone assembly"/>
    <property type="evidence" value="ECO:0007669"/>
    <property type="project" value="Ensembl"/>
</dbReference>
<reference evidence="15" key="1">
    <citation type="submission" date="2025-08" db="UniProtKB">
        <authorList>
            <consortium name="Ensembl"/>
        </authorList>
    </citation>
    <scope>IDENTIFICATION</scope>
</reference>
<keyword evidence="9" id="KW-0206">Cytoskeleton</keyword>
<dbReference type="GO" id="GO:0021532">
    <property type="term" value="P:neural tube patterning"/>
    <property type="evidence" value="ECO:0007669"/>
    <property type="project" value="Ensembl"/>
</dbReference>
<organism evidence="15 16">
    <name type="scientific">Sciurus vulgaris</name>
    <name type="common">Eurasian red squirrel</name>
    <dbReference type="NCBI Taxonomy" id="55149"/>
    <lineage>
        <taxon>Eukaryota</taxon>
        <taxon>Metazoa</taxon>
        <taxon>Chordata</taxon>
        <taxon>Craniata</taxon>
        <taxon>Vertebrata</taxon>
        <taxon>Euteleostomi</taxon>
        <taxon>Mammalia</taxon>
        <taxon>Eutheria</taxon>
        <taxon>Euarchontoglires</taxon>
        <taxon>Glires</taxon>
        <taxon>Rodentia</taxon>
        <taxon>Sciuromorpha</taxon>
        <taxon>Sciuridae</taxon>
        <taxon>Sciurinae</taxon>
        <taxon>Sciurini</taxon>
        <taxon>Sciurus</taxon>
    </lineage>
</organism>
<evidence type="ECO:0000313" key="15">
    <source>
        <dbReference type="Ensembl" id="ENSSVLP00005007727.1"/>
    </source>
</evidence>
<dbReference type="GO" id="GO:0007224">
    <property type="term" value="P:smoothened signaling pathway"/>
    <property type="evidence" value="ECO:0007669"/>
    <property type="project" value="Ensembl"/>
</dbReference>
<feature type="compositionally biased region" description="Low complexity" evidence="13">
    <location>
        <begin position="599"/>
        <end position="616"/>
    </location>
</feature>
<evidence type="ECO:0000256" key="8">
    <source>
        <dbReference type="ARBA" id="ARBA00023054"/>
    </source>
</evidence>
<evidence type="ECO:0000256" key="4">
    <source>
        <dbReference type="ARBA" id="ARBA00022490"/>
    </source>
</evidence>
<comment type="similarity">
    <text evidence="3">Belongs to the DZIP C2H2-type zinc-finger protein family.</text>
</comment>
<dbReference type="GO" id="GO:0032880">
    <property type="term" value="P:regulation of protein localization"/>
    <property type="evidence" value="ECO:0007669"/>
    <property type="project" value="Ensembl"/>
</dbReference>
<keyword evidence="6 11" id="KW-0863">Zinc-finger</keyword>
<feature type="compositionally biased region" description="Low complexity" evidence="13">
    <location>
        <begin position="125"/>
        <end position="134"/>
    </location>
</feature>
<evidence type="ECO:0000256" key="5">
    <source>
        <dbReference type="ARBA" id="ARBA00022723"/>
    </source>
</evidence>
<evidence type="ECO:0000256" key="6">
    <source>
        <dbReference type="ARBA" id="ARBA00022771"/>
    </source>
</evidence>
<dbReference type="OrthoDB" id="515971at2759"/>
<evidence type="ECO:0000256" key="12">
    <source>
        <dbReference type="SAM" id="Coils"/>
    </source>
</evidence>
<dbReference type="GO" id="GO:0045171">
    <property type="term" value="C:intercellular bridge"/>
    <property type="evidence" value="ECO:0007669"/>
    <property type="project" value="Ensembl"/>
</dbReference>
<keyword evidence="5" id="KW-0479">Metal-binding</keyword>
<keyword evidence="10" id="KW-0966">Cell projection</keyword>
<feature type="compositionally biased region" description="Basic and acidic residues" evidence="13">
    <location>
        <begin position="677"/>
        <end position="686"/>
    </location>
</feature>
<dbReference type="InterPro" id="IPR058883">
    <property type="entry name" value="DZIP1_dom"/>
</dbReference>
<dbReference type="GO" id="GO:0036064">
    <property type="term" value="C:ciliary basal body"/>
    <property type="evidence" value="ECO:0007669"/>
    <property type="project" value="Ensembl"/>
</dbReference>
<dbReference type="GeneTree" id="ENSGT00940000160898"/>
<dbReference type="GO" id="GO:0005814">
    <property type="term" value="C:centriole"/>
    <property type="evidence" value="ECO:0007669"/>
    <property type="project" value="UniProtKB-SubCell"/>
</dbReference>
<gene>
    <name evidence="15" type="primary">DZIP1L</name>
</gene>
<evidence type="ECO:0000256" key="3">
    <source>
        <dbReference type="ARBA" id="ARBA00009131"/>
    </source>
</evidence>
<keyword evidence="4" id="KW-0963">Cytoplasm</keyword>
<dbReference type="GO" id="GO:0005930">
    <property type="term" value="C:axoneme"/>
    <property type="evidence" value="ECO:0007669"/>
    <property type="project" value="Ensembl"/>
</dbReference>
<keyword evidence="7" id="KW-0862">Zinc</keyword>
<dbReference type="GO" id="GO:0072686">
    <property type="term" value="C:mitotic spindle"/>
    <property type="evidence" value="ECO:0007669"/>
    <property type="project" value="Ensembl"/>
</dbReference>
<dbReference type="InterPro" id="IPR051241">
    <property type="entry name" value="DZIP_RILPL"/>
</dbReference>
<evidence type="ECO:0000256" key="1">
    <source>
        <dbReference type="ARBA" id="ARBA00004114"/>
    </source>
</evidence>
<name>A0A8D2AWY2_SCIVU</name>
<dbReference type="GO" id="GO:0008270">
    <property type="term" value="F:zinc ion binding"/>
    <property type="evidence" value="ECO:0007669"/>
    <property type="project" value="UniProtKB-KW"/>
</dbReference>
<feature type="compositionally biased region" description="Polar residues" evidence="13">
    <location>
        <begin position="570"/>
        <end position="579"/>
    </location>
</feature>
<feature type="region of interest" description="Disordered" evidence="13">
    <location>
        <begin position="125"/>
        <end position="144"/>
    </location>
</feature>
<accession>A0A8D2AWY2</accession>
<feature type="coiled-coil region" evidence="12">
    <location>
        <begin position="310"/>
        <end position="402"/>
    </location>
</feature>
<dbReference type="PROSITE" id="PS00028">
    <property type="entry name" value="ZINC_FINGER_C2H2_1"/>
    <property type="match status" value="1"/>
</dbReference>
<comment type="subcellular location">
    <subcellularLocation>
        <location evidence="2">Cytoplasm</location>
        <location evidence="2">Cytoskeleton</location>
        <location evidence="2">Cilium basal body</location>
    </subcellularLocation>
    <subcellularLocation>
        <location evidence="1">Cytoplasm</location>
        <location evidence="1">Cytoskeleton</location>
        <location evidence="1">Microtubule organizing center</location>
        <location evidence="1">Centrosome</location>
        <location evidence="1">Centriole</location>
    </subcellularLocation>
</comment>
<dbReference type="GO" id="GO:0033504">
    <property type="term" value="P:floor plate development"/>
    <property type="evidence" value="ECO:0007669"/>
    <property type="project" value="Ensembl"/>
</dbReference>
<evidence type="ECO:0000256" key="10">
    <source>
        <dbReference type="ARBA" id="ARBA00023273"/>
    </source>
</evidence>
<evidence type="ECO:0000256" key="13">
    <source>
        <dbReference type="SAM" id="MobiDB-lite"/>
    </source>
</evidence>
<protein>
    <submittedName>
        <fullName evidence="15">DAZ interacting zinc finger protein 1 like</fullName>
    </submittedName>
</protein>
<feature type="region of interest" description="Disordered" evidence="13">
    <location>
        <begin position="528"/>
        <end position="767"/>
    </location>
</feature>
<feature type="compositionally biased region" description="Polar residues" evidence="13">
    <location>
        <begin position="697"/>
        <end position="707"/>
    </location>
</feature>
<feature type="compositionally biased region" description="Polar residues" evidence="13">
    <location>
        <begin position="533"/>
        <end position="546"/>
    </location>
</feature>
<evidence type="ECO:0000256" key="9">
    <source>
        <dbReference type="ARBA" id="ARBA00023212"/>
    </source>
</evidence>
<dbReference type="PANTHER" id="PTHR21502:SF8">
    <property type="entry name" value="CILIUM ASSEMBLY PROTEIN DZIP1L"/>
    <property type="match status" value="1"/>
</dbReference>
<dbReference type="AlphaFoldDB" id="A0A8D2AWY2"/>
<feature type="region of interest" description="Disordered" evidence="13">
    <location>
        <begin position="414"/>
        <end position="439"/>
    </location>
</feature>
<dbReference type="InterPro" id="IPR013087">
    <property type="entry name" value="Znf_C2H2_type"/>
</dbReference>
<sequence length="767" mass="87184">MQSPAATAEGGISSPHFGAYTLPTFKFQPRNESIDWRRISALDVDRVARELDVATLQENIAGVTFCNLDREVCSRCGHPVDPVLLKVLRLAQLIIEYLLHCQDCLTASVAQLEARLQASLGQQQQGQQELGRQANELKGVREESRRRRKMISTLQQLLMQTGVHSYHTCHLCDKTFMNATFLRGHIQRRHAGMAEGGKQKQQEQPVEEVLEELRAKLKWTQGELEAQREAERQRQLQEAEFTRQREIEAKKQFDEWKEKEQTKLYGEIDKLKQLFWDEFKIVANQNSTLEEKLQALRSHSATESHLGSLRDEESEEQLRQAQELQALREKMEIQKTEWKRKMKTLQEERVAERRELQKENERLQASLTQDQRKATAQSQRQINALRAQLQEQARLIASQEEMIQTLSLKKVERTQEVPKAVDTEEDSPEEELEDSQGEQQKVLAALRQNPTLLRQFRPILEDTLQEKLEGMGIKRDAKGISVQTFKHLETLLRAQREQRARKFSEFLSLREKLVKEAIHRVKERQNEAMVFQQDGQPPVKSQQSPLDTREALPKTRTLHVVLPSKPAEPSTPTLQNRSNHGLGLARGSTPTPRPRMHKPSSIPTSPGPGLSTPPFSSEEDSEGDTGHHVSLQPLQTPSRTGPKPEDAWDWSDTETSEENAQSPGKGSGTLVQSMVKNLEKQLETPAKKPAGGVSVFLRSNTGPQRASTPRGKPQLSEDESDLEISSLEDLPQDLNQREKPKPLSCSKPPEKSDASPWSSGRPRVSGW</sequence>
<proteinExistence type="inferred from homology"/>
<evidence type="ECO:0000256" key="11">
    <source>
        <dbReference type="PROSITE-ProRule" id="PRU00042"/>
    </source>
</evidence>
<dbReference type="Ensembl" id="ENSSVLT00005008610.1">
    <property type="protein sequence ID" value="ENSSVLP00005007727.1"/>
    <property type="gene ID" value="ENSSVLG00005006316.1"/>
</dbReference>
<evidence type="ECO:0000256" key="2">
    <source>
        <dbReference type="ARBA" id="ARBA00004120"/>
    </source>
</evidence>
<dbReference type="GO" id="GO:0005829">
    <property type="term" value="C:cytosol"/>
    <property type="evidence" value="ECO:0007669"/>
    <property type="project" value="Ensembl"/>
</dbReference>
<dbReference type="PANTHER" id="PTHR21502">
    <property type="entry name" value="ZINC FINGER PROTEIN DZIP1"/>
    <property type="match status" value="1"/>
</dbReference>
<keyword evidence="16" id="KW-1185">Reference proteome</keyword>
<feature type="domain" description="C2H2-type" evidence="14">
    <location>
        <begin position="167"/>
        <end position="195"/>
    </location>
</feature>
<feature type="compositionally biased region" description="Acidic residues" evidence="13">
    <location>
        <begin position="423"/>
        <end position="436"/>
    </location>
</feature>
<evidence type="ECO:0000313" key="16">
    <source>
        <dbReference type="Proteomes" id="UP000694564"/>
    </source>
</evidence>
<dbReference type="Pfam" id="PF25977">
    <property type="entry name" value="DZIP1"/>
    <property type="match status" value="1"/>
</dbReference>
<reference evidence="15" key="2">
    <citation type="submission" date="2025-09" db="UniProtKB">
        <authorList>
            <consortium name="Ensembl"/>
        </authorList>
    </citation>
    <scope>IDENTIFICATION</scope>
</reference>
<dbReference type="GO" id="GO:0005654">
    <property type="term" value="C:nucleoplasm"/>
    <property type="evidence" value="ECO:0007669"/>
    <property type="project" value="Ensembl"/>
</dbReference>
<dbReference type="PROSITE" id="PS50157">
    <property type="entry name" value="ZINC_FINGER_C2H2_2"/>
    <property type="match status" value="1"/>
</dbReference>
<dbReference type="GO" id="GO:0061512">
    <property type="term" value="P:protein localization to cilium"/>
    <property type="evidence" value="ECO:0007669"/>
    <property type="project" value="Ensembl"/>
</dbReference>
<evidence type="ECO:0000259" key="14">
    <source>
        <dbReference type="PROSITE" id="PS50157"/>
    </source>
</evidence>
<evidence type="ECO:0000256" key="7">
    <source>
        <dbReference type="ARBA" id="ARBA00022833"/>
    </source>
</evidence>